<dbReference type="SUPFAM" id="SSF56219">
    <property type="entry name" value="DNase I-like"/>
    <property type="match status" value="1"/>
</dbReference>
<evidence type="ECO:0000256" key="1">
    <source>
        <dbReference type="ARBA" id="ARBA00001936"/>
    </source>
</evidence>
<dbReference type="GO" id="GO:0004518">
    <property type="term" value="F:nuclease activity"/>
    <property type="evidence" value="ECO:0007669"/>
    <property type="project" value="UniProtKB-KW"/>
</dbReference>
<dbReference type="EMBL" id="ML994628">
    <property type="protein sequence ID" value="KAF2187172.1"/>
    <property type="molecule type" value="Genomic_DNA"/>
</dbReference>
<keyword evidence="7" id="KW-0378">Hydrolase</keyword>
<sequence length="341" mass="37806">MNLQNGLEISARKPRLHPIHTIPSLTEPGARPKSDSSPSTAETLKDVQLITWNIDFMAPFPRARMSAALTHLEAVISTIPATSAVIIHLQEMMEAPIPSTDPHQSPNDLHQLSKAPWVRERFYVTDLTSENWAAAYGTVTLVDKRLQVKSVSRLHFVGEFGRDALMVDLALQGTGKVLRLCNLHLDSSSGMLRPIQWKGVKNYLQNDTVATGILAGDTNANRPRDKTEPEENRFKDAYLELGGNEGDEEGATWGFQSTDWERWGKIRLDKVVFCGDVEMRSLERVGVGVRVDNKVAKKGLREAGGLDFATDHFGLRAELVLKIGLSMVGTENEKMNVHGEC</sequence>
<evidence type="ECO:0000256" key="7">
    <source>
        <dbReference type="ARBA" id="ARBA00022801"/>
    </source>
</evidence>
<organism evidence="13 14">
    <name type="scientific">Zopfia rhizophila CBS 207.26</name>
    <dbReference type="NCBI Taxonomy" id="1314779"/>
    <lineage>
        <taxon>Eukaryota</taxon>
        <taxon>Fungi</taxon>
        <taxon>Dikarya</taxon>
        <taxon>Ascomycota</taxon>
        <taxon>Pezizomycotina</taxon>
        <taxon>Dothideomycetes</taxon>
        <taxon>Dothideomycetes incertae sedis</taxon>
        <taxon>Zopfiaceae</taxon>
        <taxon>Zopfia</taxon>
    </lineage>
</organism>
<keyword evidence="9" id="KW-0234">DNA repair</keyword>
<name>A0A6A6E8P3_9PEZI</name>
<dbReference type="GO" id="GO:0003697">
    <property type="term" value="F:single-stranded DNA binding"/>
    <property type="evidence" value="ECO:0007669"/>
    <property type="project" value="TreeGrafter"/>
</dbReference>
<comment type="cofactor">
    <cofactor evidence="2">
        <name>Mg(2+)</name>
        <dbReference type="ChEBI" id="CHEBI:18420"/>
    </cofactor>
</comment>
<feature type="domain" description="Endonuclease/exonuclease/phosphatase" evidence="12">
    <location>
        <begin position="50"/>
        <end position="289"/>
    </location>
</feature>
<evidence type="ECO:0000256" key="11">
    <source>
        <dbReference type="SAM" id="MobiDB-lite"/>
    </source>
</evidence>
<dbReference type="InterPro" id="IPR036691">
    <property type="entry name" value="Endo/exonu/phosph_ase_sf"/>
</dbReference>
<feature type="region of interest" description="Disordered" evidence="11">
    <location>
        <begin position="1"/>
        <end position="42"/>
    </location>
</feature>
<accession>A0A6A6E8P3</accession>
<comment type="cofactor">
    <cofactor evidence="1">
        <name>Mn(2+)</name>
        <dbReference type="ChEBI" id="CHEBI:29035"/>
    </cofactor>
</comment>
<evidence type="ECO:0000259" key="12">
    <source>
        <dbReference type="Pfam" id="PF03372"/>
    </source>
</evidence>
<reference evidence="13" key="1">
    <citation type="journal article" date="2020" name="Stud. Mycol.">
        <title>101 Dothideomycetes genomes: a test case for predicting lifestyles and emergence of pathogens.</title>
        <authorList>
            <person name="Haridas S."/>
            <person name="Albert R."/>
            <person name="Binder M."/>
            <person name="Bloem J."/>
            <person name="Labutti K."/>
            <person name="Salamov A."/>
            <person name="Andreopoulos B."/>
            <person name="Baker S."/>
            <person name="Barry K."/>
            <person name="Bills G."/>
            <person name="Bluhm B."/>
            <person name="Cannon C."/>
            <person name="Castanera R."/>
            <person name="Culley D."/>
            <person name="Daum C."/>
            <person name="Ezra D."/>
            <person name="Gonzalez J."/>
            <person name="Henrissat B."/>
            <person name="Kuo A."/>
            <person name="Liang C."/>
            <person name="Lipzen A."/>
            <person name="Lutzoni F."/>
            <person name="Magnuson J."/>
            <person name="Mondo S."/>
            <person name="Nolan M."/>
            <person name="Ohm R."/>
            <person name="Pangilinan J."/>
            <person name="Park H.-J."/>
            <person name="Ramirez L."/>
            <person name="Alfaro M."/>
            <person name="Sun H."/>
            <person name="Tritt A."/>
            <person name="Yoshinaga Y."/>
            <person name="Zwiers L.-H."/>
            <person name="Turgeon B."/>
            <person name="Goodwin S."/>
            <person name="Spatafora J."/>
            <person name="Crous P."/>
            <person name="Grigoriev I."/>
        </authorList>
    </citation>
    <scope>NUCLEOTIDE SEQUENCE</scope>
    <source>
        <strain evidence="13">CBS 207.26</strain>
    </source>
</reference>
<dbReference type="PANTHER" id="PTHR15822:SF4">
    <property type="entry name" value="TYROSYL-DNA PHOSPHODIESTERASE 2"/>
    <property type="match status" value="1"/>
</dbReference>
<keyword evidence="4" id="KW-0540">Nuclease</keyword>
<evidence type="ECO:0000256" key="3">
    <source>
        <dbReference type="ARBA" id="ARBA00004322"/>
    </source>
</evidence>
<dbReference type="InterPro" id="IPR051547">
    <property type="entry name" value="TDP2-like"/>
</dbReference>
<gene>
    <name evidence="13" type="ORF">K469DRAFT_725727</name>
</gene>
<dbReference type="GO" id="GO:0006302">
    <property type="term" value="P:double-strand break repair"/>
    <property type="evidence" value="ECO:0007669"/>
    <property type="project" value="TreeGrafter"/>
</dbReference>
<dbReference type="GO" id="GO:0046872">
    <property type="term" value="F:metal ion binding"/>
    <property type="evidence" value="ECO:0007669"/>
    <property type="project" value="UniProtKB-KW"/>
</dbReference>
<dbReference type="AlphaFoldDB" id="A0A6A6E8P3"/>
<evidence type="ECO:0000256" key="2">
    <source>
        <dbReference type="ARBA" id="ARBA00001946"/>
    </source>
</evidence>
<proteinExistence type="predicted"/>
<evidence type="ECO:0000256" key="5">
    <source>
        <dbReference type="ARBA" id="ARBA00022723"/>
    </source>
</evidence>
<dbReference type="Pfam" id="PF03372">
    <property type="entry name" value="Exo_endo_phos"/>
    <property type="match status" value="1"/>
</dbReference>
<keyword evidence="10" id="KW-0539">Nucleus</keyword>
<dbReference type="Gene3D" id="3.60.10.10">
    <property type="entry name" value="Endonuclease/exonuclease/phosphatase"/>
    <property type="match status" value="1"/>
</dbReference>
<keyword evidence="6" id="KW-0227">DNA damage</keyword>
<evidence type="ECO:0000256" key="10">
    <source>
        <dbReference type="ARBA" id="ARBA00023242"/>
    </source>
</evidence>
<keyword evidence="14" id="KW-1185">Reference proteome</keyword>
<dbReference type="GO" id="GO:0005737">
    <property type="term" value="C:cytoplasm"/>
    <property type="evidence" value="ECO:0007669"/>
    <property type="project" value="TreeGrafter"/>
</dbReference>
<keyword evidence="8" id="KW-0460">Magnesium</keyword>
<dbReference type="OrthoDB" id="9975959at2759"/>
<protein>
    <recommendedName>
        <fullName evidence="12">Endonuclease/exonuclease/phosphatase domain-containing protein</fullName>
    </recommendedName>
</protein>
<evidence type="ECO:0000256" key="8">
    <source>
        <dbReference type="ARBA" id="ARBA00022842"/>
    </source>
</evidence>
<dbReference type="GO" id="GO:0070260">
    <property type="term" value="F:5'-tyrosyl-DNA phosphodiesterase activity"/>
    <property type="evidence" value="ECO:0007669"/>
    <property type="project" value="TreeGrafter"/>
</dbReference>
<evidence type="ECO:0000313" key="13">
    <source>
        <dbReference type="EMBL" id="KAF2187172.1"/>
    </source>
</evidence>
<evidence type="ECO:0000313" key="14">
    <source>
        <dbReference type="Proteomes" id="UP000800200"/>
    </source>
</evidence>
<dbReference type="PANTHER" id="PTHR15822">
    <property type="entry name" value="TRAF AND TNF RECEPTOR-ASSOCIATED PROTEIN"/>
    <property type="match status" value="1"/>
</dbReference>
<evidence type="ECO:0000256" key="9">
    <source>
        <dbReference type="ARBA" id="ARBA00023204"/>
    </source>
</evidence>
<evidence type="ECO:0000256" key="4">
    <source>
        <dbReference type="ARBA" id="ARBA00022722"/>
    </source>
</evidence>
<evidence type="ECO:0000256" key="6">
    <source>
        <dbReference type="ARBA" id="ARBA00022763"/>
    </source>
</evidence>
<dbReference type="Proteomes" id="UP000800200">
    <property type="component" value="Unassembled WGS sequence"/>
</dbReference>
<dbReference type="InterPro" id="IPR005135">
    <property type="entry name" value="Endo/exonuclease/phosphatase"/>
</dbReference>
<comment type="subcellular location">
    <subcellularLocation>
        <location evidence="3">Nucleus</location>
        <location evidence="3">PML body</location>
    </subcellularLocation>
</comment>
<keyword evidence="5" id="KW-0479">Metal-binding</keyword>
<dbReference type="CDD" id="cd09080">
    <property type="entry name" value="TDP2"/>
    <property type="match status" value="1"/>
</dbReference>